<feature type="transmembrane region" description="Helical" evidence="1">
    <location>
        <begin position="244"/>
        <end position="263"/>
    </location>
</feature>
<dbReference type="Pfam" id="PF20237">
    <property type="entry name" value="DUF6594"/>
    <property type="match status" value="1"/>
</dbReference>
<evidence type="ECO:0000313" key="4">
    <source>
        <dbReference type="Proteomes" id="UP000235672"/>
    </source>
</evidence>
<keyword evidence="1" id="KW-1133">Transmembrane helix</keyword>
<evidence type="ECO:0000313" key="3">
    <source>
        <dbReference type="EMBL" id="PMD25377.1"/>
    </source>
</evidence>
<organism evidence="3 4">
    <name type="scientific">Hyaloscypha hepaticicola</name>
    <dbReference type="NCBI Taxonomy" id="2082293"/>
    <lineage>
        <taxon>Eukaryota</taxon>
        <taxon>Fungi</taxon>
        <taxon>Dikarya</taxon>
        <taxon>Ascomycota</taxon>
        <taxon>Pezizomycotina</taxon>
        <taxon>Leotiomycetes</taxon>
        <taxon>Helotiales</taxon>
        <taxon>Hyaloscyphaceae</taxon>
        <taxon>Hyaloscypha</taxon>
    </lineage>
</organism>
<dbReference type="Proteomes" id="UP000235672">
    <property type="component" value="Unassembled WGS sequence"/>
</dbReference>
<name>A0A2J6QGI2_9HELO</name>
<dbReference type="AlphaFoldDB" id="A0A2J6QGI2"/>
<accession>A0A2J6QGI2</accession>
<proteinExistence type="predicted"/>
<feature type="transmembrane region" description="Helical" evidence="1">
    <location>
        <begin position="219"/>
        <end position="238"/>
    </location>
</feature>
<sequence length="277" mass="31643">MENAGYQKLSRFMVDEQYAIFRKFRLLANRDLLYLQAELAHLEAEFADVSDRDRKTEGEQELYDANWYLLSTSKNRENDGQQWEKALEIRTKLREYYDCASRYAAMLNTPQARKRDITMLKNWISRPDLGGGIPFSGDDLSPVRKNVYDDTFADDIMILKDRDGESDPFTRIFAGPVFHGLEKLLRYMKKPVQLGPEGQAAETNLFHYSDAHLLGTIDILSTVIASMAPLASIVILYFVHNLGYRLAILCACTLVFSLCLTLVTKARRIEIFACTAA</sequence>
<dbReference type="EMBL" id="KZ613470">
    <property type="protein sequence ID" value="PMD25377.1"/>
    <property type="molecule type" value="Genomic_DNA"/>
</dbReference>
<keyword evidence="1" id="KW-0812">Transmembrane</keyword>
<dbReference type="STRING" id="1745343.A0A2J6QGI2"/>
<reference evidence="3 4" key="1">
    <citation type="submission" date="2016-05" db="EMBL/GenBank/DDBJ databases">
        <title>A degradative enzymes factory behind the ericoid mycorrhizal symbiosis.</title>
        <authorList>
            <consortium name="DOE Joint Genome Institute"/>
            <person name="Martino E."/>
            <person name="Morin E."/>
            <person name="Grelet G."/>
            <person name="Kuo A."/>
            <person name="Kohler A."/>
            <person name="Daghino S."/>
            <person name="Barry K."/>
            <person name="Choi C."/>
            <person name="Cichocki N."/>
            <person name="Clum A."/>
            <person name="Copeland A."/>
            <person name="Hainaut M."/>
            <person name="Haridas S."/>
            <person name="Labutti K."/>
            <person name="Lindquist E."/>
            <person name="Lipzen A."/>
            <person name="Khouja H.-R."/>
            <person name="Murat C."/>
            <person name="Ohm R."/>
            <person name="Olson A."/>
            <person name="Spatafora J."/>
            <person name="Veneault-Fourrey C."/>
            <person name="Henrissat B."/>
            <person name="Grigoriev I."/>
            <person name="Martin F."/>
            <person name="Perotto S."/>
        </authorList>
    </citation>
    <scope>NUCLEOTIDE SEQUENCE [LARGE SCALE GENOMIC DNA]</scope>
    <source>
        <strain evidence="3 4">UAMH 7357</strain>
    </source>
</reference>
<protein>
    <recommendedName>
        <fullName evidence="2">DUF6594 domain-containing protein</fullName>
    </recommendedName>
</protein>
<dbReference type="OrthoDB" id="5342093at2759"/>
<gene>
    <name evidence="3" type="ORF">NA56DRAFT_655567</name>
</gene>
<dbReference type="PANTHER" id="PTHR34502:SF5">
    <property type="entry name" value="DUF6594 DOMAIN-CONTAINING PROTEIN"/>
    <property type="match status" value="1"/>
</dbReference>
<keyword evidence="1" id="KW-0472">Membrane</keyword>
<dbReference type="InterPro" id="IPR046529">
    <property type="entry name" value="DUF6594"/>
</dbReference>
<dbReference type="PANTHER" id="PTHR34502">
    <property type="entry name" value="DUF6594 DOMAIN-CONTAINING PROTEIN-RELATED"/>
    <property type="match status" value="1"/>
</dbReference>
<evidence type="ECO:0000256" key="1">
    <source>
        <dbReference type="SAM" id="Phobius"/>
    </source>
</evidence>
<evidence type="ECO:0000259" key="2">
    <source>
        <dbReference type="Pfam" id="PF20237"/>
    </source>
</evidence>
<keyword evidence="4" id="KW-1185">Reference proteome</keyword>
<feature type="domain" description="DUF6594" evidence="2">
    <location>
        <begin position="6"/>
        <end position="277"/>
    </location>
</feature>